<reference evidence="2 3" key="1">
    <citation type="submission" date="2016-10" db="EMBL/GenBank/DDBJ databases">
        <title>Comparative genome analysis of multiple Pseudomonas spp. focuses on biocontrol and plant growth promoting traits.</title>
        <authorList>
            <person name="Tao X.-Y."/>
            <person name="Taylor C.G."/>
        </authorList>
    </citation>
    <scope>NUCLEOTIDE SEQUENCE [LARGE SCALE GENOMIC DNA]</scope>
    <source>
        <strain evidence="2 3">37D10</strain>
    </source>
</reference>
<feature type="chain" id="PRO_5019468692" description="Lipoprotein" evidence="1">
    <location>
        <begin position="21"/>
        <end position="484"/>
    </location>
</feature>
<dbReference type="Proteomes" id="UP000284684">
    <property type="component" value="Unassembled WGS sequence"/>
</dbReference>
<dbReference type="EMBL" id="MOBI01000013">
    <property type="protein sequence ID" value="ROM99069.1"/>
    <property type="molecule type" value="Genomic_DNA"/>
</dbReference>
<evidence type="ECO:0000313" key="3">
    <source>
        <dbReference type="Proteomes" id="UP000284684"/>
    </source>
</evidence>
<dbReference type="RefSeq" id="WP_123582361.1">
    <property type="nucleotide sequence ID" value="NZ_MOBI01000013.1"/>
</dbReference>
<keyword evidence="1" id="KW-0732">Signal</keyword>
<sequence length="484" mass="52146">MRLLTVFLLLCAALLQGGCAQSTHDSNVGVSTSGESEYNYRDPETILTGEPLPVPGVNQRPVVGTKKVLLVVGKWIGTPALNKDLLWSQSLSPEDKTSLRNYIADVSGRKLTLEGKMITADFGAKPDICNTRDAVKGPAEAAARAQGLNPDDYDYLFIAASCGNGTGSADAPGRVLAIYNQPESSHLWIRLFGNNLGFISGPTYSGCPLNGSVITAPEHCNMIFYPDYGNPVSGGRSVLYPTHYRWNAGWLSESQVTHIKTSGIYRLVLRNSYLIDRPTTGQKIALEVRQPSIPPFDDKFPVGFAKGVWARYTKMDAYVQDTQLDGTPETTSTEDATLKAGSTLKDEAAGITVHVCAVEPVVGSYAAISVGLNGETPLACSTLKKPTFTTPQDGDVVDRVMQLSGSGQPGATFSLTFINLSNLLSWTAAVYQNDESGNWKNSEWDYGLKPGPTYQVNLNQNYGGIIDRTSIKVTVKPDTSAAKQ</sequence>
<evidence type="ECO:0000256" key="1">
    <source>
        <dbReference type="SAM" id="SignalP"/>
    </source>
</evidence>
<feature type="signal peptide" evidence="1">
    <location>
        <begin position="1"/>
        <end position="20"/>
    </location>
</feature>
<protein>
    <recommendedName>
        <fullName evidence="4">Lipoprotein</fullName>
    </recommendedName>
</protein>
<dbReference type="AlphaFoldDB" id="A0A423GSQ9"/>
<name>A0A423GSQ9_9PSED</name>
<organism evidence="2 3">
    <name type="scientific">Pseudomonas brassicacearum</name>
    <dbReference type="NCBI Taxonomy" id="930166"/>
    <lineage>
        <taxon>Bacteria</taxon>
        <taxon>Pseudomonadati</taxon>
        <taxon>Pseudomonadota</taxon>
        <taxon>Gammaproteobacteria</taxon>
        <taxon>Pseudomonadales</taxon>
        <taxon>Pseudomonadaceae</taxon>
        <taxon>Pseudomonas</taxon>
    </lineage>
</organism>
<accession>A0A423GSQ9</accession>
<evidence type="ECO:0000313" key="2">
    <source>
        <dbReference type="EMBL" id="ROM99069.1"/>
    </source>
</evidence>
<evidence type="ECO:0008006" key="4">
    <source>
        <dbReference type="Google" id="ProtNLM"/>
    </source>
</evidence>
<gene>
    <name evidence="2" type="ORF">BK658_10860</name>
</gene>
<comment type="caution">
    <text evidence="2">The sequence shown here is derived from an EMBL/GenBank/DDBJ whole genome shotgun (WGS) entry which is preliminary data.</text>
</comment>
<proteinExistence type="predicted"/>